<feature type="chain" id="PRO_5023541557" description="S-adenosylmethionine decarboxylase alpha chain" evidence="10">
    <location>
        <begin position="63"/>
        <end position="140"/>
    </location>
</feature>
<dbReference type="EMBL" id="NXIB02000164">
    <property type="protein sequence ID" value="PHX53672.1"/>
    <property type="molecule type" value="Genomic_DNA"/>
</dbReference>
<feature type="chain" id="PRO_5023541556" description="S-adenosylmethionine decarboxylase beta chain" evidence="10">
    <location>
        <begin position="1"/>
        <end position="62"/>
    </location>
</feature>
<dbReference type="Proteomes" id="UP000226442">
    <property type="component" value="Unassembled WGS sequence"/>
</dbReference>
<dbReference type="Pfam" id="PF02675">
    <property type="entry name" value="AdoMet_dc"/>
    <property type="match status" value="1"/>
</dbReference>
<keyword evidence="2 10" id="KW-0210">Decarboxylase</keyword>
<dbReference type="InterPro" id="IPR017716">
    <property type="entry name" value="S-AdoMet_deCOase_pro-enz"/>
</dbReference>
<proteinExistence type="inferred from homology"/>
<organism evidence="11 12">
    <name type="scientific">Tychonema bourrellyi FEM_GT703</name>
    <dbReference type="NCBI Taxonomy" id="2040638"/>
    <lineage>
        <taxon>Bacteria</taxon>
        <taxon>Bacillati</taxon>
        <taxon>Cyanobacteriota</taxon>
        <taxon>Cyanophyceae</taxon>
        <taxon>Oscillatoriophycideae</taxon>
        <taxon>Oscillatoriales</taxon>
        <taxon>Microcoleaceae</taxon>
        <taxon>Tychonema</taxon>
    </lineage>
</organism>
<evidence type="ECO:0000313" key="12">
    <source>
        <dbReference type="Proteomes" id="UP000226442"/>
    </source>
</evidence>
<comment type="similarity">
    <text evidence="10">Belongs to the prokaryotic AdoMetDC family. Type 1 subfamily.</text>
</comment>
<dbReference type="InterPro" id="IPR016067">
    <property type="entry name" value="S-AdoMet_deCO2ase_core"/>
</dbReference>
<dbReference type="UniPathway" id="UPA00331">
    <property type="reaction ID" value="UER00451"/>
</dbReference>
<keyword evidence="9 10" id="KW-0670">Pyruvate</keyword>
<comment type="subunit">
    <text evidence="10">Heterotetramer of two alpha and two beta chains arranged as a dimer of alpha/beta heterodimers.</text>
</comment>
<keyword evidence="7 10" id="KW-0456">Lyase</keyword>
<evidence type="ECO:0000256" key="1">
    <source>
        <dbReference type="ARBA" id="ARBA00022691"/>
    </source>
</evidence>
<gene>
    <name evidence="11" type="primary">speD</name>
    <name evidence="10" type="synonym">speH</name>
    <name evidence="11" type="ORF">CP500_020240</name>
</gene>
<evidence type="ECO:0000256" key="10">
    <source>
        <dbReference type="HAMAP-Rule" id="MF_00464"/>
    </source>
</evidence>
<dbReference type="GO" id="GO:0005829">
    <property type="term" value="C:cytosol"/>
    <property type="evidence" value="ECO:0007669"/>
    <property type="project" value="TreeGrafter"/>
</dbReference>
<feature type="active site" description="Proton acceptor; for processing activity" evidence="10">
    <location>
        <position position="68"/>
    </location>
</feature>
<dbReference type="PANTHER" id="PTHR33866:SF2">
    <property type="entry name" value="S-ADENOSYLMETHIONINE DECARBOXYLASE PROENZYME"/>
    <property type="match status" value="1"/>
</dbReference>
<name>A0A2G4EVU1_9CYAN</name>
<keyword evidence="5 10" id="KW-0620">Polyamine biosynthesis</keyword>
<dbReference type="Gene3D" id="3.30.360.110">
    <property type="entry name" value="S-adenosylmethionine decarboxylase domain"/>
    <property type="match status" value="1"/>
</dbReference>
<dbReference type="NCBIfam" id="TIGR03330">
    <property type="entry name" value="SAM_DCase_Bsu"/>
    <property type="match status" value="1"/>
</dbReference>
<dbReference type="Gene3D" id="3.30.160.750">
    <property type="match status" value="1"/>
</dbReference>
<evidence type="ECO:0000256" key="6">
    <source>
        <dbReference type="ARBA" id="ARBA00023145"/>
    </source>
</evidence>
<feature type="active site" description="Proton donor; for catalytic activity" evidence="10">
    <location>
        <position position="83"/>
    </location>
</feature>
<dbReference type="HAMAP" id="MF_00464">
    <property type="entry name" value="AdoMetDC_1"/>
    <property type="match status" value="1"/>
</dbReference>
<evidence type="ECO:0000256" key="9">
    <source>
        <dbReference type="ARBA" id="ARBA00023317"/>
    </source>
</evidence>
<dbReference type="EC" id="4.1.1.50" evidence="10"/>
<keyword evidence="4 10" id="KW-0745">Spermidine biosynthesis</keyword>
<dbReference type="OrthoDB" id="9793120at2"/>
<evidence type="ECO:0000256" key="8">
    <source>
        <dbReference type="ARBA" id="ARBA00023270"/>
    </source>
</evidence>
<dbReference type="SUPFAM" id="SSF56276">
    <property type="entry name" value="S-adenosylmethionine decarboxylase"/>
    <property type="match status" value="1"/>
</dbReference>
<dbReference type="RefSeq" id="WP_096829638.1">
    <property type="nucleotide sequence ID" value="NZ_NXIB02000164.1"/>
</dbReference>
<keyword evidence="6 10" id="KW-0865">Zymogen</keyword>
<evidence type="ECO:0000256" key="7">
    <source>
        <dbReference type="ARBA" id="ARBA00023239"/>
    </source>
</evidence>
<comment type="caution">
    <text evidence="11">The sequence shown here is derived from an EMBL/GenBank/DDBJ whole genome shotgun (WGS) entry which is preliminary data.</text>
</comment>
<feature type="active site" description="Schiff-base intermediate with substrate; via pyruvic acid" evidence="10">
    <location>
        <position position="63"/>
    </location>
</feature>
<dbReference type="GO" id="GO:0004014">
    <property type="term" value="F:adenosylmethionine decarboxylase activity"/>
    <property type="evidence" value="ECO:0007669"/>
    <property type="project" value="UniProtKB-UniRule"/>
</dbReference>
<evidence type="ECO:0000256" key="3">
    <source>
        <dbReference type="ARBA" id="ARBA00022813"/>
    </source>
</evidence>
<keyword evidence="12" id="KW-1185">Reference proteome</keyword>
<keyword evidence="1 10" id="KW-0949">S-adenosyl-L-methionine</keyword>
<dbReference type="InterPro" id="IPR003826">
    <property type="entry name" value="AdoMetDC_fam_prok"/>
</dbReference>
<dbReference type="GO" id="GO:0008295">
    <property type="term" value="P:spermidine biosynthetic process"/>
    <property type="evidence" value="ECO:0007669"/>
    <property type="project" value="UniProtKB-UniRule"/>
</dbReference>
<evidence type="ECO:0000256" key="2">
    <source>
        <dbReference type="ARBA" id="ARBA00022793"/>
    </source>
</evidence>
<dbReference type="InterPro" id="IPR042286">
    <property type="entry name" value="AdoMetDC_C"/>
</dbReference>
<feature type="modified residue" description="Pyruvic acid (Ser); by autocatalysis" evidence="10">
    <location>
        <position position="63"/>
    </location>
</feature>
<sequence>MKQLGTHLVADAWQSPGDLLNDPERIRRAILDAIEAGGATLIDLCVHQFSPHGVTATATLAESHIAIHTWPEHGYFAADLFFCGAGDPHKAMKVLQTALEAKQVKLTEFTRGFEPGMGILGSASEEQYAPRLIETTAARA</sequence>
<feature type="site" description="Cleavage (non-hydrolytic); by autolysis" evidence="10">
    <location>
        <begin position="62"/>
        <end position="63"/>
    </location>
</feature>
<keyword evidence="8 10" id="KW-0704">Schiff base</keyword>
<comment type="cofactor">
    <cofactor evidence="10">
        <name>pyruvate</name>
        <dbReference type="ChEBI" id="CHEBI:15361"/>
    </cofactor>
    <text evidence="10">Binds 1 pyruvoyl group covalently per subunit.</text>
</comment>
<accession>A0A2G4EVU1</accession>
<dbReference type="AlphaFoldDB" id="A0A2G4EVU1"/>
<dbReference type="PANTHER" id="PTHR33866">
    <property type="entry name" value="S-ADENOSYLMETHIONINE DECARBOXYLASE PROENZYME"/>
    <property type="match status" value="1"/>
</dbReference>
<comment type="catalytic activity">
    <reaction evidence="10">
        <text>S-adenosyl-L-methionine + H(+) = S-adenosyl 3-(methylsulfanyl)propylamine + CO2</text>
        <dbReference type="Rhea" id="RHEA:15981"/>
        <dbReference type="ChEBI" id="CHEBI:15378"/>
        <dbReference type="ChEBI" id="CHEBI:16526"/>
        <dbReference type="ChEBI" id="CHEBI:57443"/>
        <dbReference type="ChEBI" id="CHEBI:59789"/>
        <dbReference type="EC" id="4.1.1.50"/>
    </reaction>
</comment>
<protein>
    <recommendedName>
        <fullName evidence="10">S-adenosylmethionine decarboxylase proenzyme</fullName>
        <shortName evidence="10">AdoMetDC</shortName>
        <shortName evidence="10">SAMDC</shortName>
        <ecNumber evidence="10">4.1.1.50</ecNumber>
    </recommendedName>
    <component>
        <recommendedName>
            <fullName evidence="10">S-adenosylmethionine decarboxylase beta chain</fullName>
        </recommendedName>
    </component>
    <component>
        <recommendedName>
            <fullName evidence="10">S-adenosylmethionine decarboxylase alpha chain</fullName>
        </recommendedName>
    </component>
</protein>
<reference evidence="11" key="1">
    <citation type="submission" date="2017-10" db="EMBL/GenBank/DDBJ databases">
        <title>Draft genome sequence of the planktic cyanobacteria Tychonema bourrellyi isolated from alpine lentic freshwater.</title>
        <authorList>
            <person name="Tett A."/>
            <person name="Armanini F."/>
            <person name="Asnicar F."/>
            <person name="Boscaini A."/>
            <person name="Pasolli E."/>
            <person name="Zolfo M."/>
            <person name="Donati C."/>
            <person name="Salmaso N."/>
            <person name="Segata N."/>
        </authorList>
    </citation>
    <scope>NUCLEOTIDE SEQUENCE</scope>
    <source>
        <strain evidence="11">FEM_GT703</strain>
    </source>
</reference>
<evidence type="ECO:0000313" key="11">
    <source>
        <dbReference type="EMBL" id="PHX53672.1"/>
    </source>
</evidence>
<evidence type="ECO:0000256" key="5">
    <source>
        <dbReference type="ARBA" id="ARBA00023115"/>
    </source>
</evidence>
<evidence type="ECO:0000256" key="4">
    <source>
        <dbReference type="ARBA" id="ARBA00023066"/>
    </source>
</evidence>
<dbReference type="InterPro" id="IPR042284">
    <property type="entry name" value="AdoMetDC_N"/>
</dbReference>
<keyword evidence="3 10" id="KW-0068">Autocatalytic cleavage</keyword>
<comment type="PTM">
    <text evidence="10">Is synthesized initially as an inactive proenzyme. Formation of the active enzyme involves a self-maturation process in which the active site pyruvoyl group is generated from an internal serine residue via an autocatalytic post-translational modification. Two non-identical subunits are generated from the proenzyme in this reaction, and the pyruvate is formed at the N-terminus of the alpha chain, which is derived from the carboxyl end of the proenzyme. The post-translation cleavage follows an unusual pathway, termed non-hydrolytic serinolysis, in which the side chain hydroxyl group of the serine supplies its oxygen atom to form the C-terminus of the beta chain, while the remainder of the serine residue undergoes an oxidative deamination to produce ammonia and the pyruvoyl group blocking the N-terminus of the alpha chain.</text>
</comment>
<comment type="pathway">
    <text evidence="10">Amine and polyamine biosynthesis; S-adenosylmethioninamine biosynthesis; S-adenosylmethioninamine from S-adenosyl-L-methionine: step 1/1.</text>
</comment>
<comment type="function">
    <text evidence="10">Catalyzes the decarboxylation of S-adenosylmethionine to S-adenosylmethioninamine (dcAdoMet), the propylamine donor required for the synthesis of the polyamines spermine and spermidine from the diamine putrescine.</text>
</comment>